<feature type="domain" description="PAC" evidence="13">
    <location>
        <begin position="192"/>
        <end position="245"/>
    </location>
</feature>
<dbReference type="PROSITE" id="PS50113">
    <property type="entry name" value="PAC"/>
    <property type="match status" value="1"/>
</dbReference>
<keyword evidence="11" id="KW-0067">ATP-binding</keyword>
<dbReference type="Gene3D" id="3.30.450.20">
    <property type="entry name" value="PAS domain"/>
    <property type="match status" value="3"/>
</dbReference>
<dbReference type="Pfam" id="PF07536">
    <property type="entry name" value="HWE_HK"/>
    <property type="match status" value="1"/>
</dbReference>
<keyword evidence="7" id="KW-0808">Transferase</keyword>
<dbReference type="InterPro" id="IPR000014">
    <property type="entry name" value="PAS"/>
</dbReference>
<dbReference type="Pfam" id="PF13188">
    <property type="entry name" value="PAS_8"/>
    <property type="match status" value="1"/>
</dbReference>
<evidence type="ECO:0000256" key="12">
    <source>
        <dbReference type="ARBA" id="ARBA00023026"/>
    </source>
</evidence>
<dbReference type="Proteomes" id="UP001055125">
    <property type="component" value="Unassembled WGS sequence"/>
</dbReference>
<keyword evidence="12" id="KW-0843">Virulence</keyword>
<dbReference type="NCBIfam" id="TIGR00229">
    <property type="entry name" value="sensory_box"/>
    <property type="match status" value="1"/>
</dbReference>
<evidence type="ECO:0000256" key="1">
    <source>
        <dbReference type="ARBA" id="ARBA00000085"/>
    </source>
</evidence>
<evidence type="ECO:0000256" key="8">
    <source>
        <dbReference type="ARBA" id="ARBA00022737"/>
    </source>
</evidence>
<evidence type="ECO:0000256" key="7">
    <source>
        <dbReference type="ARBA" id="ARBA00022679"/>
    </source>
</evidence>
<dbReference type="InterPro" id="IPR036890">
    <property type="entry name" value="HATPase_C_sf"/>
</dbReference>
<dbReference type="Gene3D" id="3.30.565.10">
    <property type="entry name" value="Histidine kinase-like ATPase, C-terminal domain"/>
    <property type="match status" value="1"/>
</dbReference>
<reference evidence="14" key="2">
    <citation type="submission" date="2021-08" db="EMBL/GenBank/DDBJ databases">
        <authorList>
            <person name="Tani A."/>
            <person name="Ola A."/>
            <person name="Ogura Y."/>
            <person name="Katsura K."/>
            <person name="Hayashi T."/>
        </authorList>
    </citation>
    <scope>NUCLEOTIDE SEQUENCE</scope>
    <source>
        <strain evidence="14">DSM 19015</strain>
    </source>
</reference>
<keyword evidence="15" id="KW-1185">Reference proteome</keyword>
<organism evidence="14 15">
    <name type="scientific">Methylobacterium iners</name>
    <dbReference type="NCBI Taxonomy" id="418707"/>
    <lineage>
        <taxon>Bacteria</taxon>
        <taxon>Pseudomonadati</taxon>
        <taxon>Pseudomonadota</taxon>
        <taxon>Alphaproteobacteria</taxon>
        <taxon>Hyphomicrobiales</taxon>
        <taxon>Methylobacteriaceae</taxon>
        <taxon>Methylobacterium</taxon>
    </lineage>
</organism>
<dbReference type="RefSeq" id="WP_238244052.1">
    <property type="nucleotide sequence ID" value="NZ_BPQP01000030.1"/>
</dbReference>
<dbReference type="PANTHER" id="PTHR41523:SF7">
    <property type="entry name" value="HISTIDINE KINASE"/>
    <property type="match status" value="1"/>
</dbReference>
<evidence type="ECO:0000256" key="6">
    <source>
        <dbReference type="ARBA" id="ARBA00022643"/>
    </source>
</evidence>
<evidence type="ECO:0000313" key="14">
    <source>
        <dbReference type="EMBL" id="GJD94894.1"/>
    </source>
</evidence>
<keyword evidence="5" id="KW-0285">Flavoprotein</keyword>
<evidence type="ECO:0000313" key="15">
    <source>
        <dbReference type="Proteomes" id="UP001055125"/>
    </source>
</evidence>
<evidence type="ECO:0000256" key="4">
    <source>
        <dbReference type="ARBA" id="ARBA00022553"/>
    </source>
</evidence>
<dbReference type="InterPro" id="IPR000700">
    <property type="entry name" value="PAS-assoc_C"/>
</dbReference>
<keyword evidence="4" id="KW-0597">Phosphoprotein</keyword>
<evidence type="ECO:0000256" key="5">
    <source>
        <dbReference type="ARBA" id="ARBA00022630"/>
    </source>
</evidence>
<keyword evidence="9" id="KW-0547">Nucleotide-binding</keyword>
<gene>
    <name evidence="14" type="ORF">OCOJLMKI_2101</name>
</gene>
<dbReference type="InterPro" id="IPR013655">
    <property type="entry name" value="PAS_fold_3"/>
</dbReference>
<sequence length="583" mass="63541">MSGGSDHGSAGSPGSAAADPFRIAFDQAAIGLAVLDGETIREANAHCCELLGYGPGALTGCSLAEIGESARPVPAGIRTWRRADGASLHVRVRRAEEAERAAPQVLVVEAVDADEIVRAEQNRDALTAAGLGEWRWDAATGLVTLSRRAAHILGYPPGHVVSWSSLSAQIDPDAVARIRALVRDSGNARQSYAFECRVRRDDDGREICIGARGQATNAADGSLEGMVGVIQDVTTRVEARNALRDREQRLRIATAVADLGIFEWHMLDDQAIWENERMFAIFGRTPEDGPVSKGVFLDRILHPDDRIPFRKAISTALRGDTVLHARGRIRRHADGAWRTIDLAGRFEREEPHHRLPRRLIGVVADVTDRLVAEERQTLLIRELHHRVKNTLATVQAIVGSTARTASSIETFYEAFVGRIMSLAHTHSVLTEDTWQTASLRNLLTNELKPYADGAMDGSIGRITLEGPDVDLASEIAVPIGMAIHELTTNAAKYGALSTEGGRVSISWDVLPGAPAGRLRFLWRETEGPEVRPPSRHGFGSRLLQRVLSTQVRAEVETEYPPEGFRLTMTAPLPPRNDALNPLA</sequence>
<dbReference type="InterPro" id="IPR035965">
    <property type="entry name" value="PAS-like_dom_sf"/>
</dbReference>
<evidence type="ECO:0000256" key="9">
    <source>
        <dbReference type="ARBA" id="ARBA00022741"/>
    </source>
</evidence>
<dbReference type="CDD" id="cd00130">
    <property type="entry name" value="PAS"/>
    <property type="match status" value="2"/>
</dbReference>
<dbReference type="Pfam" id="PF08447">
    <property type="entry name" value="PAS_3"/>
    <property type="match status" value="2"/>
</dbReference>
<evidence type="ECO:0000256" key="11">
    <source>
        <dbReference type="ARBA" id="ARBA00022840"/>
    </source>
</evidence>
<keyword evidence="6" id="KW-0288">FMN</keyword>
<evidence type="ECO:0000256" key="2">
    <source>
        <dbReference type="ARBA" id="ARBA00012438"/>
    </source>
</evidence>
<name>A0ABQ4RXC0_9HYPH</name>
<dbReference type="InterPro" id="IPR011102">
    <property type="entry name" value="Sig_transdc_His_kinase_HWE"/>
</dbReference>
<comment type="caution">
    <text evidence="14">The sequence shown here is derived from an EMBL/GenBank/DDBJ whole genome shotgun (WGS) entry which is preliminary data.</text>
</comment>
<reference evidence="14" key="1">
    <citation type="journal article" date="2021" name="Front. Microbiol.">
        <title>Comprehensive Comparative Genomics and Phenotyping of Methylobacterium Species.</title>
        <authorList>
            <person name="Alessa O."/>
            <person name="Ogura Y."/>
            <person name="Fujitani Y."/>
            <person name="Takami H."/>
            <person name="Hayashi T."/>
            <person name="Sahin N."/>
            <person name="Tani A."/>
        </authorList>
    </citation>
    <scope>NUCLEOTIDE SEQUENCE</scope>
    <source>
        <strain evidence="14">DSM 19015</strain>
    </source>
</reference>
<keyword evidence="10" id="KW-0418">Kinase</keyword>
<dbReference type="SMART" id="SM00091">
    <property type="entry name" value="PAS"/>
    <property type="match status" value="3"/>
</dbReference>
<proteinExistence type="predicted"/>
<dbReference type="SMART" id="SM00911">
    <property type="entry name" value="HWE_HK"/>
    <property type="match status" value="1"/>
</dbReference>
<dbReference type="SUPFAM" id="SSF55785">
    <property type="entry name" value="PYP-like sensor domain (PAS domain)"/>
    <property type="match status" value="3"/>
</dbReference>
<dbReference type="PANTHER" id="PTHR41523">
    <property type="entry name" value="TWO-COMPONENT SYSTEM SENSOR PROTEIN"/>
    <property type="match status" value="1"/>
</dbReference>
<comment type="catalytic activity">
    <reaction evidence="1">
        <text>ATP + protein L-histidine = ADP + protein N-phospho-L-histidine.</text>
        <dbReference type="EC" id="2.7.13.3"/>
    </reaction>
</comment>
<dbReference type="Gene3D" id="2.10.70.100">
    <property type="match status" value="1"/>
</dbReference>
<evidence type="ECO:0000256" key="3">
    <source>
        <dbReference type="ARBA" id="ARBA00021740"/>
    </source>
</evidence>
<dbReference type="EMBL" id="BPQP01000030">
    <property type="protein sequence ID" value="GJD94894.1"/>
    <property type="molecule type" value="Genomic_DNA"/>
</dbReference>
<protein>
    <recommendedName>
        <fullName evidence="3">Blue-light-activated histidine kinase</fullName>
        <ecNumber evidence="2">2.7.13.3</ecNumber>
    </recommendedName>
</protein>
<evidence type="ECO:0000256" key="10">
    <source>
        <dbReference type="ARBA" id="ARBA00022777"/>
    </source>
</evidence>
<accession>A0ABQ4RXC0</accession>
<dbReference type="EC" id="2.7.13.3" evidence="2"/>
<keyword evidence="8" id="KW-0677">Repeat</keyword>
<evidence type="ECO:0000259" key="13">
    <source>
        <dbReference type="PROSITE" id="PS50113"/>
    </source>
</evidence>